<comment type="caution">
    <text evidence="1">The sequence shown here is derived from an EMBL/GenBank/DDBJ whole genome shotgun (WGS) entry which is preliminary data.</text>
</comment>
<evidence type="ECO:0000313" key="1">
    <source>
        <dbReference type="EMBL" id="GIX99978.1"/>
    </source>
</evidence>
<keyword evidence="2" id="KW-1185">Reference proteome</keyword>
<protein>
    <submittedName>
        <fullName evidence="1">Uncharacterized protein</fullName>
    </submittedName>
</protein>
<dbReference type="EMBL" id="BPLR01005122">
    <property type="protein sequence ID" value="GIX99978.1"/>
    <property type="molecule type" value="Genomic_DNA"/>
</dbReference>
<accession>A0AAV4PUX3</accession>
<gene>
    <name evidence="1" type="ORF">CEXT_688721</name>
</gene>
<sequence length="135" mass="16063">MVRENPAVHKSALIRDTTRFLQNMSTDRDTFISFRLSRDLSSVNEGWQADAHIRSTPYTRGRETEKRRGRCVELHCRVAVAHRTINVAGWKSQKKRSGQKKKRERIPFRTAQLHLRRIERNYHLDSRAENLYYLQ</sequence>
<organism evidence="1 2">
    <name type="scientific">Caerostris extrusa</name>
    <name type="common">Bark spider</name>
    <name type="synonym">Caerostris bankana</name>
    <dbReference type="NCBI Taxonomy" id="172846"/>
    <lineage>
        <taxon>Eukaryota</taxon>
        <taxon>Metazoa</taxon>
        <taxon>Ecdysozoa</taxon>
        <taxon>Arthropoda</taxon>
        <taxon>Chelicerata</taxon>
        <taxon>Arachnida</taxon>
        <taxon>Araneae</taxon>
        <taxon>Araneomorphae</taxon>
        <taxon>Entelegynae</taxon>
        <taxon>Araneoidea</taxon>
        <taxon>Araneidae</taxon>
        <taxon>Caerostris</taxon>
    </lineage>
</organism>
<dbReference type="Proteomes" id="UP001054945">
    <property type="component" value="Unassembled WGS sequence"/>
</dbReference>
<name>A0AAV4PUX3_CAEEX</name>
<dbReference type="AlphaFoldDB" id="A0AAV4PUX3"/>
<evidence type="ECO:0000313" key="2">
    <source>
        <dbReference type="Proteomes" id="UP001054945"/>
    </source>
</evidence>
<proteinExistence type="predicted"/>
<reference evidence="1 2" key="1">
    <citation type="submission" date="2021-06" db="EMBL/GenBank/DDBJ databases">
        <title>Caerostris extrusa draft genome.</title>
        <authorList>
            <person name="Kono N."/>
            <person name="Arakawa K."/>
        </authorList>
    </citation>
    <scope>NUCLEOTIDE SEQUENCE [LARGE SCALE GENOMIC DNA]</scope>
</reference>